<dbReference type="Gene3D" id="3.30.1370.10">
    <property type="entry name" value="K Homology domain, type 1"/>
    <property type="match status" value="1"/>
</dbReference>
<feature type="region of interest" description="Disordered" evidence="2">
    <location>
        <begin position="1"/>
        <end position="85"/>
    </location>
</feature>
<dbReference type="Pfam" id="PF16005">
    <property type="entry name" value="MOEP19"/>
    <property type="match status" value="1"/>
</dbReference>
<evidence type="ECO:0000313" key="5">
    <source>
        <dbReference type="Proteomes" id="UP001159641"/>
    </source>
</evidence>
<dbReference type="GO" id="GO:0005737">
    <property type="term" value="C:cytoplasm"/>
    <property type="evidence" value="ECO:0007669"/>
    <property type="project" value="TreeGrafter"/>
</dbReference>
<protein>
    <recommendedName>
        <fullName evidence="3">KH-like RNA-binding domain-containing protein</fullName>
    </recommendedName>
</protein>
<accession>A0AB34GF31</accession>
<evidence type="ECO:0000256" key="2">
    <source>
        <dbReference type="SAM" id="MobiDB-lite"/>
    </source>
</evidence>
<name>A0AB34GF31_ESCRO</name>
<organism evidence="4 5">
    <name type="scientific">Eschrichtius robustus</name>
    <name type="common">California gray whale</name>
    <name type="synonym">Eschrichtius gibbosus</name>
    <dbReference type="NCBI Taxonomy" id="9764"/>
    <lineage>
        <taxon>Eukaryota</taxon>
        <taxon>Metazoa</taxon>
        <taxon>Chordata</taxon>
        <taxon>Craniata</taxon>
        <taxon>Vertebrata</taxon>
        <taxon>Euteleostomi</taxon>
        <taxon>Mammalia</taxon>
        <taxon>Eutheria</taxon>
        <taxon>Laurasiatheria</taxon>
        <taxon>Artiodactyla</taxon>
        <taxon>Whippomorpha</taxon>
        <taxon>Cetacea</taxon>
        <taxon>Mysticeti</taxon>
        <taxon>Eschrichtiidae</taxon>
        <taxon>Eschrichtius</taxon>
    </lineage>
</organism>
<feature type="domain" description="KH-like RNA-binding" evidence="3">
    <location>
        <begin position="80"/>
        <end position="130"/>
    </location>
</feature>
<dbReference type="GO" id="GO:0010468">
    <property type="term" value="P:regulation of gene expression"/>
    <property type="evidence" value="ECO:0007669"/>
    <property type="project" value="TreeGrafter"/>
</dbReference>
<dbReference type="PANTHER" id="PTHR31368">
    <property type="entry name" value="DEVELOPMENT PLURPOTENCY-ASSOCIATED PROTEIN 1/5 FAMILY MEMBER"/>
    <property type="match status" value="1"/>
</dbReference>
<feature type="compositionally biased region" description="Gly residues" evidence="2">
    <location>
        <begin position="55"/>
        <end position="72"/>
    </location>
</feature>
<comment type="similarity">
    <text evidence="1">Belongs to the KHDC1 family.</text>
</comment>
<dbReference type="PANTHER" id="PTHR31368:SF4">
    <property type="entry name" value="DEVELOPMENTAL PLURIPOTENCY-ASSOCIATED 5 PROTEIN"/>
    <property type="match status" value="1"/>
</dbReference>
<feature type="compositionally biased region" description="Gly residues" evidence="2">
    <location>
        <begin position="36"/>
        <end position="47"/>
    </location>
</feature>
<reference evidence="4 5" key="1">
    <citation type="submission" date="2022-11" db="EMBL/GenBank/DDBJ databases">
        <title>Whole genome sequence of Eschrichtius robustus ER-17-0199.</title>
        <authorList>
            <person name="Bruniche-Olsen A."/>
            <person name="Black A.N."/>
            <person name="Fields C.J."/>
            <person name="Walden K."/>
            <person name="Dewoody J.A."/>
        </authorList>
    </citation>
    <scope>NUCLEOTIDE SEQUENCE [LARGE SCALE GENOMIC DNA]</scope>
    <source>
        <strain evidence="4">ER-17-0199</strain>
        <tissue evidence="4">Blubber</tissue>
    </source>
</reference>
<sequence length="130" mass="13886">MSQSRWEPESTRRQLGPPALGSRRWAGKRPRQSTGDQGGAGRAGRGECGIALPGRGRGLDGAGRGLDGGWPGARGVARPGPDGSRIPFVEQVSKVMLQMKGLETSDLAEVMVYGSYLCKFQTKWMLQSVA</sequence>
<dbReference type="InterPro" id="IPR031952">
    <property type="entry name" value="MOEP19_KH-like"/>
</dbReference>
<proteinExistence type="inferred from homology"/>
<feature type="compositionally biased region" description="Basic and acidic residues" evidence="2">
    <location>
        <begin position="1"/>
        <end position="12"/>
    </location>
</feature>
<dbReference type="InterPro" id="IPR036612">
    <property type="entry name" value="KH_dom_type_1_sf"/>
</dbReference>
<gene>
    <name evidence="4" type="ORF">J1605_014962</name>
</gene>
<evidence type="ECO:0000256" key="1">
    <source>
        <dbReference type="ARBA" id="ARBA00009081"/>
    </source>
</evidence>
<dbReference type="AlphaFoldDB" id="A0AB34GF31"/>
<dbReference type="GO" id="GO:0003729">
    <property type="term" value="F:mRNA binding"/>
    <property type="evidence" value="ECO:0007669"/>
    <property type="project" value="TreeGrafter"/>
</dbReference>
<keyword evidence="5" id="KW-1185">Reference proteome</keyword>
<dbReference type="Proteomes" id="UP001159641">
    <property type="component" value="Unassembled WGS sequence"/>
</dbReference>
<evidence type="ECO:0000259" key="3">
    <source>
        <dbReference type="Pfam" id="PF16005"/>
    </source>
</evidence>
<comment type="caution">
    <text evidence="4">The sequence shown here is derived from an EMBL/GenBank/DDBJ whole genome shotgun (WGS) entry which is preliminary data.</text>
</comment>
<evidence type="ECO:0000313" key="4">
    <source>
        <dbReference type="EMBL" id="KAJ8776944.1"/>
    </source>
</evidence>
<dbReference type="EMBL" id="JAIQCJ010002323">
    <property type="protein sequence ID" value="KAJ8776944.1"/>
    <property type="molecule type" value="Genomic_DNA"/>
</dbReference>